<evidence type="ECO:0000259" key="6">
    <source>
        <dbReference type="PROSITE" id="PS51387"/>
    </source>
</evidence>
<organism evidence="7 8">
    <name type="scientific">Frankia nepalensis</name>
    <dbReference type="NCBI Taxonomy" id="1836974"/>
    <lineage>
        <taxon>Bacteria</taxon>
        <taxon>Bacillati</taxon>
        <taxon>Actinomycetota</taxon>
        <taxon>Actinomycetes</taxon>
        <taxon>Frankiales</taxon>
        <taxon>Frankiaceae</taxon>
        <taxon>Frankia</taxon>
    </lineage>
</organism>
<dbReference type="InterPro" id="IPR006094">
    <property type="entry name" value="Oxid_FAD_bind_N"/>
</dbReference>
<dbReference type="InterPro" id="IPR036318">
    <property type="entry name" value="FAD-bd_PCMH-like_sf"/>
</dbReference>
<reference evidence="7" key="1">
    <citation type="submission" date="2020-12" db="EMBL/GenBank/DDBJ databases">
        <title>Genomic characterization of non-nitrogen-fixing Frankia strains.</title>
        <authorList>
            <person name="Carlos-Shanley C."/>
            <person name="Guerra T."/>
            <person name="Hahn D."/>
        </authorList>
    </citation>
    <scope>NUCLEOTIDE SEQUENCE</scope>
    <source>
        <strain evidence="7">CN6</strain>
    </source>
</reference>
<dbReference type="InterPro" id="IPR006093">
    <property type="entry name" value="Oxy_OxRdtase_FAD_BS"/>
</dbReference>
<comment type="cofactor">
    <cofactor evidence="1">
        <name>FAD</name>
        <dbReference type="ChEBI" id="CHEBI:57692"/>
    </cofactor>
</comment>
<dbReference type="Pfam" id="PF08031">
    <property type="entry name" value="BBE"/>
    <property type="match status" value="1"/>
</dbReference>
<accession>A0A937UR86</accession>
<dbReference type="EMBL" id="JAEACQ010000259">
    <property type="protein sequence ID" value="MBL7631082.1"/>
    <property type="molecule type" value="Genomic_DNA"/>
</dbReference>
<keyword evidence="3" id="KW-0285">Flavoprotein</keyword>
<dbReference type="Gene3D" id="3.40.462.20">
    <property type="match status" value="1"/>
</dbReference>
<evidence type="ECO:0000256" key="3">
    <source>
        <dbReference type="ARBA" id="ARBA00022630"/>
    </source>
</evidence>
<dbReference type="SUPFAM" id="SSF56176">
    <property type="entry name" value="FAD-binding/transporter-associated domain-like"/>
    <property type="match status" value="1"/>
</dbReference>
<keyword evidence="5" id="KW-0560">Oxidoreductase</keyword>
<dbReference type="InterPro" id="IPR016169">
    <property type="entry name" value="FAD-bd_PCMH_sub2"/>
</dbReference>
<gene>
    <name evidence="7" type="ORF">I7412_28765</name>
</gene>
<evidence type="ECO:0000313" key="7">
    <source>
        <dbReference type="EMBL" id="MBL7631082.1"/>
    </source>
</evidence>
<dbReference type="InterPro" id="IPR050416">
    <property type="entry name" value="FAD-linked_Oxidoreductase"/>
</dbReference>
<evidence type="ECO:0000313" key="8">
    <source>
        <dbReference type="Proteomes" id="UP000604475"/>
    </source>
</evidence>
<dbReference type="PANTHER" id="PTHR42973">
    <property type="entry name" value="BINDING OXIDOREDUCTASE, PUTATIVE (AFU_ORTHOLOGUE AFUA_1G17690)-RELATED"/>
    <property type="match status" value="1"/>
</dbReference>
<dbReference type="InterPro" id="IPR016166">
    <property type="entry name" value="FAD-bd_PCMH"/>
</dbReference>
<comment type="similarity">
    <text evidence="2">Belongs to the oxygen-dependent FAD-linked oxidoreductase family.</text>
</comment>
<dbReference type="PANTHER" id="PTHR42973:SF39">
    <property type="entry name" value="FAD-BINDING PCMH-TYPE DOMAIN-CONTAINING PROTEIN"/>
    <property type="match status" value="1"/>
</dbReference>
<dbReference type="AlphaFoldDB" id="A0A937UR86"/>
<dbReference type="Gene3D" id="3.30.465.10">
    <property type="match status" value="1"/>
</dbReference>
<proteinExistence type="inferred from homology"/>
<evidence type="ECO:0000256" key="2">
    <source>
        <dbReference type="ARBA" id="ARBA00005466"/>
    </source>
</evidence>
<dbReference type="GO" id="GO:0071949">
    <property type="term" value="F:FAD binding"/>
    <property type="evidence" value="ECO:0007669"/>
    <property type="project" value="InterPro"/>
</dbReference>
<comment type="caution">
    <text evidence="7">The sequence shown here is derived from an EMBL/GenBank/DDBJ whole genome shotgun (WGS) entry which is preliminary data.</text>
</comment>
<sequence length="479" mass="50855">MTTTVHRELPHALRRHFRGAVLQPGEEGYDEARRVWNGAIDRHPALIARCAGADDVQAAVRFAREHDLPVAVRGGGHSVLGYGVCDGGVVIDLSHLKAVSVDPAGRVARAAGGLTWAEFDLATGRHGLATTGGSVSSTGIGGVTLGGGFGHLMRRHGLTVDNLRAADLVTADGERLRVDAATEPELLWGLRGGGGNFGVVTAFEYDLHPVGPVVLGGPIFWPLEQATQVLRFLREFAPTAPDELGVAVVAMLAPPMPFLPPERYGTPVLGLLPVWCGDLAEGAAALAPLRAVGRPVGDLVRPVPYRAVQSLLDLSASPGNGSYWRSHRLPDLSDAAIDIVVDLVASITSPLSLLNGWMIGGAVSRVAPDATAVGPREPGFELRVIANWRPGDADHERHLSWAREGWARLRPHGAGQYATFLSDEGPAGVQAAYGDRLGRLTALKDRFDPSNVFRLNPNIPTSQDLSAIRNLPTSKEVTR</sequence>
<dbReference type="PROSITE" id="PS51387">
    <property type="entry name" value="FAD_PCMH"/>
    <property type="match status" value="1"/>
</dbReference>
<dbReference type="PROSITE" id="PS00862">
    <property type="entry name" value="OX2_COVAL_FAD"/>
    <property type="match status" value="1"/>
</dbReference>
<keyword evidence="8" id="KW-1185">Reference proteome</keyword>
<evidence type="ECO:0000256" key="4">
    <source>
        <dbReference type="ARBA" id="ARBA00022827"/>
    </source>
</evidence>
<dbReference type="InterPro" id="IPR016167">
    <property type="entry name" value="FAD-bd_PCMH_sub1"/>
</dbReference>
<name>A0A937UR86_9ACTN</name>
<dbReference type="Pfam" id="PF01565">
    <property type="entry name" value="FAD_binding_4"/>
    <property type="match status" value="1"/>
</dbReference>
<keyword evidence="4" id="KW-0274">FAD</keyword>
<dbReference type="Proteomes" id="UP000604475">
    <property type="component" value="Unassembled WGS sequence"/>
</dbReference>
<feature type="domain" description="FAD-binding PCMH-type" evidence="6">
    <location>
        <begin position="40"/>
        <end position="210"/>
    </location>
</feature>
<dbReference type="RefSeq" id="WP_203001572.1">
    <property type="nucleotide sequence ID" value="NZ_JADWYU010000119.1"/>
</dbReference>
<dbReference type="GO" id="GO:0016491">
    <property type="term" value="F:oxidoreductase activity"/>
    <property type="evidence" value="ECO:0007669"/>
    <property type="project" value="UniProtKB-KW"/>
</dbReference>
<dbReference type="Gene3D" id="3.30.43.10">
    <property type="entry name" value="Uridine Diphospho-n-acetylenolpyruvylglucosamine Reductase, domain 2"/>
    <property type="match status" value="1"/>
</dbReference>
<evidence type="ECO:0000256" key="1">
    <source>
        <dbReference type="ARBA" id="ARBA00001974"/>
    </source>
</evidence>
<evidence type="ECO:0000256" key="5">
    <source>
        <dbReference type="ARBA" id="ARBA00023002"/>
    </source>
</evidence>
<dbReference type="InterPro" id="IPR012951">
    <property type="entry name" value="BBE"/>
</dbReference>
<protein>
    <submittedName>
        <fullName evidence="7">FAD-binding oxidoreductase</fullName>
    </submittedName>
</protein>